<sequence length="302" mass="33468">MKKKTRREFLRSSSIVASLAAFSSSKLFNDKTILYLKTNTSDTKISLIHSGGLNGARHNPDQLGGLEAIQAQLLSSPSSRIFLDSGNLINPDQSIGDNLEFLNQMVKSGLNIATLGMNESNLPTKDLAYLVENSGLKILGNSLEKQGLVLGKTYFSRAVVQWGKYKIGVLPTRNATLSDINRRGLELKLLFQCDLVIGLGPLPQEGNLTLLQRRHHEVYHYFVDANDQLPVGTHVFKSTKGIEFWMSKPGNQGKYLGAFEYTLNSAYQLRHFANLSFMPGEASWNKKMAFLAQSSQLSNPQS</sequence>
<dbReference type="EMBL" id="QXML01000011">
    <property type="protein sequence ID" value="RIW12976.1"/>
    <property type="molecule type" value="Genomic_DNA"/>
</dbReference>
<accession>A0A418PMN4</accession>
<comment type="caution">
    <text evidence="1">The sequence shown here is derived from an EMBL/GenBank/DDBJ whole genome shotgun (WGS) entry which is preliminary data.</text>
</comment>
<proteinExistence type="predicted"/>
<evidence type="ECO:0000313" key="2">
    <source>
        <dbReference type="Proteomes" id="UP000283522"/>
    </source>
</evidence>
<keyword evidence="2" id="KW-1185">Reference proteome</keyword>
<evidence type="ECO:0000313" key="1">
    <source>
        <dbReference type="EMBL" id="RIW12976.1"/>
    </source>
</evidence>
<dbReference type="OrthoDB" id="837445at2"/>
<name>A0A418PMN4_9BACT</name>
<dbReference type="AlphaFoldDB" id="A0A418PMN4"/>
<dbReference type="Proteomes" id="UP000283522">
    <property type="component" value="Unassembled WGS sequence"/>
</dbReference>
<dbReference type="RefSeq" id="WP_119479241.1">
    <property type="nucleotide sequence ID" value="NZ_QXML01000011.1"/>
</dbReference>
<gene>
    <name evidence="1" type="ORF">D0X99_17945</name>
</gene>
<protein>
    <recommendedName>
        <fullName evidence="3">Bifunctional metallophosphatase/5'-nucleotidase</fullName>
    </recommendedName>
</protein>
<organism evidence="1 2">
    <name type="scientific">Algoriphagus lacus</name>
    <dbReference type="NCBI Taxonomy" id="2056311"/>
    <lineage>
        <taxon>Bacteria</taxon>
        <taxon>Pseudomonadati</taxon>
        <taxon>Bacteroidota</taxon>
        <taxon>Cytophagia</taxon>
        <taxon>Cytophagales</taxon>
        <taxon>Cyclobacteriaceae</taxon>
        <taxon>Algoriphagus</taxon>
    </lineage>
</organism>
<reference evidence="1 2" key="1">
    <citation type="submission" date="2018-09" db="EMBL/GenBank/DDBJ databases">
        <authorList>
            <person name="Wang X."/>
            <person name="Du Z."/>
        </authorList>
    </citation>
    <scope>NUCLEOTIDE SEQUENCE [LARGE SCALE GENOMIC DNA]</scope>
    <source>
        <strain evidence="1 2">N3</strain>
    </source>
</reference>
<evidence type="ECO:0008006" key="3">
    <source>
        <dbReference type="Google" id="ProtNLM"/>
    </source>
</evidence>